<dbReference type="InterPro" id="IPR004358">
    <property type="entry name" value="Sig_transdc_His_kin-like_C"/>
</dbReference>
<feature type="domain" description="HAMP" evidence="14">
    <location>
        <begin position="207"/>
        <end position="260"/>
    </location>
</feature>
<dbReference type="PROSITE" id="PS50885">
    <property type="entry name" value="HAMP"/>
    <property type="match status" value="1"/>
</dbReference>
<dbReference type="Pfam" id="PF00512">
    <property type="entry name" value="HisKA"/>
    <property type="match status" value="1"/>
</dbReference>
<dbReference type="Gene3D" id="3.30.565.10">
    <property type="entry name" value="Histidine kinase-like ATPase, C-terminal domain"/>
    <property type="match status" value="1"/>
</dbReference>
<keyword evidence="6" id="KW-0808">Transferase</keyword>
<evidence type="ECO:0000259" key="14">
    <source>
        <dbReference type="PROSITE" id="PS50885"/>
    </source>
</evidence>
<dbReference type="Gene3D" id="1.10.287.130">
    <property type="match status" value="1"/>
</dbReference>
<evidence type="ECO:0000313" key="15">
    <source>
        <dbReference type="EMBL" id="QKS72430.1"/>
    </source>
</evidence>
<dbReference type="InterPro" id="IPR003661">
    <property type="entry name" value="HisK_dim/P_dom"/>
</dbReference>
<dbReference type="GO" id="GO:0005524">
    <property type="term" value="F:ATP binding"/>
    <property type="evidence" value="ECO:0007669"/>
    <property type="project" value="UniProtKB-KW"/>
</dbReference>
<evidence type="ECO:0000256" key="12">
    <source>
        <dbReference type="SAM" id="Phobius"/>
    </source>
</evidence>
<dbReference type="AlphaFoldDB" id="A0A859FHZ0"/>
<proteinExistence type="predicted"/>
<sequence>MKSFVPRLSLRSKLLLFLLSMTALFTSLSFFFLHTISNVQSANETLVLEEVPELIWLSHWEADMHRKRQFVEFGFDNDFCCDFTNRYEQIRQDSFDLIREINGTLPDQLQSLSTQIRLMDFRIINDVQALLDIGNIAAARENILTTYYPQNEQITELIQSKREQVIASLEAEQNTFSSAIDGMLVWLIAITILGLGGSIWLSYWLSAKLTRPLENMQEKLYDISQGDYGLQMNEGINQPELQSLTASINQMSESLEASFTTITEEKEYRENVLNALPIGIVTADKERKEVFMNETARRYLGEVFQEDHPNQHRSSYERRFWNVFESEGTFHNIKIPIKMKETEQIFLTSQSPLHVEGTKDVGKVFYFVDITDTENLENKVKQAEKLALIGELAAGAAHEIRNPLAVIDGFLTLMNQSLEEEQLNKYHVPLLLKELERINFIIEEMLMLAKPSAPRFHKVKLETMMNDIIPLLKGQPNFAQINIEVDLEPVELDMDVEQLKQVFHNLIRNGAEAMDGKGTIYIKSARKNNTYCVDIIDNGPGIPTHIAQDIFAPFLTSKSRGTGLGLTIAQRIVDTHNGRLFLEETSSNGTTFRIELPID</sequence>
<dbReference type="InterPro" id="IPR003594">
    <property type="entry name" value="HATPase_dom"/>
</dbReference>
<evidence type="ECO:0000256" key="9">
    <source>
        <dbReference type="ARBA" id="ARBA00022840"/>
    </source>
</evidence>
<reference evidence="16" key="1">
    <citation type="submission" date="2019-07" db="EMBL/GenBank/DDBJ databases">
        <title>Bacillus alkalisoli sp. nov. isolated from saline soil.</title>
        <authorList>
            <person name="Sun J.-Q."/>
            <person name="Xu L."/>
        </authorList>
    </citation>
    <scope>NUCLEOTIDE SEQUENCE [LARGE SCALE GENOMIC DNA]</scope>
    <source>
        <strain evidence="16">M4U3P1</strain>
    </source>
</reference>
<evidence type="ECO:0000313" key="16">
    <source>
        <dbReference type="Proteomes" id="UP000318138"/>
    </source>
</evidence>
<dbReference type="GO" id="GO:0000155">
    <property type="term" value="F:phosphorelay sensor kinase activity"/>
    <property type="evidence" value="ECO:0007669"/>
    <property type="project" value="InterPro"/>
</dbReference>
<keyword evidence="8 15" id="KW-0418">Kinase</keyword>
<evidence type="ECO:0000256" key="3">
    <source>
        <dbReference type="ARBA" id="ARBA00012438"/>
    </source>
</evidence>
<dbReference type="InterPro" id="IPR036890">
    <property type="entry name" value="HATPase_C_sf"/>
</dbReference>
<dbReference type="EC" id="2.7.13.3" evidence="3"/>
<organism evidence="15 16">
    <name type="scientific">Paenalkalicoccus suaedae</name>
    <dbReference type="NCBI Taxonomy" id="2592382"/>
    <lineage>
        <taxon>Bacteria</taxon>
        <taxon>Bacillati</taxon>
        <taxon>Bacillota</taxon>
        <taxon>Bacilli</taxon>
        <taxon>Bacillales</taxon>
        <taxon>Bacillaceae</taxon>
        <taxon>Paenalkalicoccus</taxon>
    </lineage>
</organism>
<dbReference type="GO" id="GO:0005886">
    <property type="term" value="C:plasma membrane"/>
    <property type="evidence" value="ECO:0007669"/>
    <property type="project" value="UniProtKB-SubCell"/>
</dbReference>
<feature type="transmembrane region" description="Helical" evidence="12">
    <location>
        <begin position="183"/>
        <end position="206"/>
    </location>
</feature>
<dbReference type="InterPro" id="IPR003660">
    <property type="entry name" value="HAMP_dom"/>
</dbReference>
<dbReference type="CDD" id="cd00082">
    <property type="entry name" value="HisKA"/>
    <property type="match status" value="1"/>
</dbReference>
<keyword evidence="12" id="KW-1133">Transmembrane helix</keyword>
<dbReference type="SUPFAM" id="SSF47384">
    <property type="entry name" value="Homodimeric domain of signal transducing histidine kinase"/>
    <property type="match status" value="1"/>
</dbReference>
<keyword evidence="10" id="KW-0902">Two-component regulatory system</keyword>
<keyword evidence="16" id="KW-1185">Reference proteome</keyword>
<name>A0A859FHZ0_9BACI</name>
<dbReference type="SUPFAM" id="SSF55874">
    <property type="entry name" value="ATPase domain of HSP90 chaperone/DNA topoisomerase II/histidine kinase"/>
    <property type="match status" value="1"/>
</dbReference>
<evidence type="ECO:0000256" key="1">
    <source>
        <dbReference type="ARBA" id="ARBA00000085"/>
    </source>
</evidence>
<dbReference type="Gene3D" id="3.30.450.20">
    <property type="entry name" value="PAS domain"/>
    <property type="match status" value="1"/>
</dbReference>
<dbReference type="InterPro" id="IPR005467">
    <property type="entry name" value="His_kinase_dom"/>
</dbReference>
<dbReference type="PRINTS" id="PR00344">
    <property type="entry name" value="BCTRLSENSOR"/>
</dbReference>
<dbReference type="SUPFAM" id="SSF158472">
    <property type="entry name" value="HAMP domain-like"/>
    <property type="match status" value="1"/>
</dbReference>
<dbReference type="PANTHER" id="PTHR43065:SF10">
    <property type="entry name" value="PEROXIDE STRESS-ACTIVATED HISTIDINE KINASE MAK3"/>
    <property type="match status" value="1"/>
</dbReference>
<dbReference type="Pfam" id="PF00672">
    <property type="entry name" value="HAMP"/>
    <property type="match status" value="1"/>
</dbReference>
<evidence type="ECO:0000256" key="6">
    <source>
        <dbReference type="ARBA" id="ARBA00022679"/>
    </source>
</evidence>
<gene>
    <name evidence="15" type="ORF">FLK61_38030</name>
</gene>
<dbReference type="Pfam" id="PF02518">
    <property type="entry name" value="HATPase_c"/>
    <property type="match status" value="1"/>
</dbReference>
<keyword evidence="12" id="KW-0812">Transmembrane</keyword>
<keyword evidence="7" id="KW-0547">Nucleotide-binding</keyword>
<dbReference type="Proteomes" id="UP000318138">
    <property type="component" value="Chromosome"/>
</dbReference>
<dbReference type="CDD" id="cd06225">
    <property type="entry name" value="HAMP"/>
    <property type="match status" value="1"/>
</dbReference>
<dbReference type="InterPro" id="IPR035965">
    <property type="entry name" value="PAS-like_dom_sf"/>
</dbReference>
<dbReference type="PANTHER" id="PTHR43065">
    <property type="entry name" value="SENSOR HISTIDINE KINASE"/>
    <property type="match status" value="1"/>
</dbReference>
<dbReference type="Gene3D" id="6.10.340.10">
    <property type="match status" value="1"/>
</dbReference>
<keyword evidence="4" id="KW-1003">Cell membrane</keyword>
<dbReference type="KEGG" id="psua:FLK61_38030"/>
<dbReference type="RefSeq" id="WP_176010408.1">
    <property type="nucleotide sequence ID" value="NZ_CP041372.2"/>
</dbReference>
<evidence type="ECO:0000256" key="8">
    <source>
        <dbReference type="ARBA" id="ARBA00022777"/>
    </source>
</evidence>
<dbReference type="SUPFAM" id="SSF55785">
    <property type="entry name" value="PYP-like sensor domain (PAS domain)"/>
    <property type="match status" value="1"/>
</dbReference>
<keyword evidence="11 12" id="KW-0472">Membrane</keyword>
<evidence type="ECO:0000256" key="11">
    <source>
        <dbReference type="ARBA" id="ARBA00023136"/>
    </source>
</evidence>
<evidence type="ECO:0000256" key="4">
    <source>
        <dbReference type="ARBA" id="ARBA00022475"/>
    </source>
</evidence>
<comment type="catalytic activity">
    <reaction evidence="1">
        <text>ATP + protein L-histidine = ADP + protein N-phospho-L-histidine.</text>
        <dbReference type="EC" id="2.7.13.3"/>
    </reaction>
</comment>
<dbReference type="SMART" id="SM00387">
    <property type="entry name" value="HATPase_c"/>
    <property type="match status" value="1"/>
</dbReference>
<evidence type="ECO:0000256" key="5">
    <source>
        <dbReference type="ARBA" id="ARBA00022553"/>
    </source>
</evidence>
<dbReference type="SMART" id="SM00388">
    <property type="entry name" value="HisKA"/>
    <property type="match status" value="1"/>
</dbReference>
<protein>
    <recommendedName>
        <fullName evidence="3">histidine kinase</fullName>
        <ecNumber evidence="3">2.7.13.3</ecNumber>
    </recommendedName>
</protein>
<keyword evidence="5" id="KW-0597">Phosphoprotein</keyword>
<accession>A0A859FHZ0</accession>
<evidence type="ECO:0000259" key="13">
    <source>
        <dbReference type="PROSITE" id="PS50109"/>
    </source>
</evidence>
<dbReference type="InterPro" id="IPR036097">
    <property type="entry name" value="HisK_dim/P_sf"/>
</dbReference>
<evidence type="ECO:0000256" key="10">
    <source>
        <dbReference type="ARBA" id="ARBA00023012"/>
    </source>
</evidence>
<keyword evidence="9" id="KW-0067">ATP-binding</keyword>
<dbReference type="PROSITE" id="PS50109">
    <property type="entry name" value="HIS_KIN"/>
    <property type="match status" value="1"/>
</dbReference>
<evidence type="ECO:0000256" key="2">
    <source>
        <dbReference type="ARBA" id="ARBA00004651"/>
    </source>
</evidence>
<evidence type="ECO:0000256" key="7">
    <source>
        <dbReference type="ARBA" id="ARBA00022741"/>
    </source>
</evidence>
<comment type="subcellular location">
    <subcellularLocation>
        <location evidence="2">Cell membrane</location>
        <topology evidence="2">Multi-pass membrane protein</topology>
    </subcellularLocation>
</comment>
<dbReference type="SMART" id="SM00304">
    <property type="entry name" value="HAMP"/>
    <property type="match status" value="1"/>
</dbReference>
<dbReference type="EMBL" id="CP041372">
    <property type="protein sequence ID" value="QKS72430.1"/>
    <property type="molecule type" value="Genomic_DNA"/>
</dbReference>
<feature type="domain" description="Histidine kinase" evidence="13">
    <location>
        <begin position="395"/>
        <end position="599"/>
    </location>
</feature>